<dbReference type="Pfam" id="PF12697">
    <property type="entry name" value="Abhydrolase_6"/>
    <property type="match status" value="1"/>
</dbReference>
<reference evidence="2 3" key="1">
    <citation type="submission" date="2017-05" db="EMBL/GenBank/DDBJ databases">
        <authorList>
            <person name="Varghese N."/>
            <person name="Submissions S."/>
        </authorList>
    </citation>
    <scope>NUCLEOTIDE SEQUENCE [LARGE SCALE GENOMIC DNA]</scope>
    <source>
        <strain evidence="2 3">DSM 45139</strain>
    </source>
</reference>
<dbReference type="EMBL" id="FXTG01000008">
    <property type="protein sequence ID" value="SMO83780.1"/>
    <property type="molecule type" value="Genomic_DNA"/>
</dbReference>
<organism evidence="2 3">
    <name type="scientific">Dietzia kunjamensis subsp. schimae</name>
    <dbReference type="NCBI Taxonomy" id="498198"/>
    <lineage>
        <taxon>Bacteria</taxon>
        <taxon>Bacillati</taxon>
        <taxon>Actinomycetota</taxon>
        <taxon>Actinomycetes</taxon>
        <taxon>Mycobacteriales</taxon>
        <taxon>Dietziaceae</taxon>
        <taxon>Dietzia</taxon>
    </lineage>
</organism>
<proteinExistence type="predicted"/>
<sequence length="253" mass="26890">MAGMTEDVRFTSTRGPELAGALEAPEVGQRGWGLFVHGFTLGKDSPAAFRISRSLAEEGIGMLRYDNLGIGESDGVLGDGSFSVKVADTVRAAEFLADRGTPPDLLVGHSWGGAAAILAAQEIPSVRGVVTIGAPAEPAEVERHYDAIAGTVLEEGSGTWSMGGRAMTLKREFVEDVRRADLIGRVHTLDRPLLVIHSPTDATVGIDNAAQIFRSALHPRSFVSLEGSDHFLTVDGQAQRAAKIISAWVDQYL</sequence>
<evidence type="ECO:0000259" key="1">
    <source>
        <dbReference type="Pfam" id="PF12697"/>
    </source>
</evidence>
<evidence type="ECO:0000313" key="2">
    <source>
        <dbReference type="EMBL" id="SMO83780.1"/>
    </source>
</evidence>
<dbReference type="Proteomes" id="UP000315460">
    <property type="component" value="Unassembled WGS sequence"/>
</dbReference>
<name>A0ABY1N3M0_9ACTN</name>
<dbReference type="SUPFAM" id="SSF53474">
    <property type="entry name" value="alpha/beta-Hydrolases"/>
    <property type="match status" value="1"/>
</dbReference>
<dbReference type="InterPro" id="IPR029058">
    <property type="entry name" value="AB_hydrolase_fold"/>
</dbReference>
<evidence type="ECO:0000313" key="3">
    <source>
        <dbReference type="Proteomes" id="UP000315460"/>
    </source>
</evidence>
<comment type="caution">
    <text evidence="2">The sequence shown here is derived from an EMBL/GenBank/DDBJ whole genome shotgun (WGS) entry which is preliminary data.</text>
</comment>
<feature type="domain" description="AB hydrolase-1" evidence="1">
    <location>
        <begin position="34"/>
        <end position="235"/>
    </location>
</feature>
<dbReference type="PANTHER" id="PTHR43265:SF1">
    <property type="entry name" value="ESTERASE ESTD"/>
    <property type="match status" value="1"/>
</dbReference>
<dbReference type="PANTHER" id="PTHR43265">
    <property type="entry name" value="ESTERASE ESTD"/>
    <property type="match status" value="1"/>
</dbReference>
<protein>
    <submittedName>
        <fullName evidence="2">Redox protein</fullName>
    </submittedName>
</protein>
<accession>A0ABY1N3M0</accession>
<keyword evidence="3" id="KW-1185">Reference proteome</keyword>
<gene>
    <name evidence="2" type="ORF">SAMN06265174_10819</name>
</gene>
<dbReference type="InterPro" id="IPR053145">
    <property type="entry name" value="AB_hydrolase_Est10"/>
</dbReference>
<dbReference type="Gene3D" id="3.40.50.1820">
    <property type="entry name" value="alpha/beta hydrolase"/>
    <property type="match status" value="1"/>
</dbReference>
<dbReference type="InterPro" id="IPR000073">
    <property type="entry name" value="AB_hydrolase_1"/>
</dbReference>